<organism evidence="1 2">
    <name type="scientific">Corallococcus carmarthensis</name>
    <dbReference type="NCBI Taxonomy" id="2316728"/>
    <lineage>
        <taxon>Bacteria</taxon>
        <taxon>Pseudomonadati</taxon>
        <taxon>Myxococcota</taxon>
        <taxon>Myxococcia</taxon>
        <taxon>Myxococcales</taxon>
        <taxon>Cystobacterineae</taxon>
        <taxon>Myxococcaceae</taxon>
        <taxon>Corallococcus</taxon>
    </lineage>
</organism>
<name>A0A3A8JPC8_9BACT</name>
<evidence type="ECO:0000313" key="2">
    <source>
        <dbReference type="Proteomes" id="UP000268313"/>
    </source>
</evidence>
<reference evidence="2" key="1">
    <citation type="submission" date="2018-09" db="EMBL/GenBank/DDBJ databases">
        <authorList>
            <person name="Livingstone P.G."/>
            <person name="Whitworth D.E."/>
        </authorList>
    </citation>
    <scope>NUCLEOTIDE SEQUENCE [LARGE SCALE GENOMIC DNA]</scope>
    <source>
        <strain evidence="2">CA043D</strain>
    </source>
</reference>
<keyword evidence="2" id="KW-1185">Reference proteome</keyword>
<protein>
    <submittedName>
        <fullName evidence="1">Uncharacterized protein</fullName>
    </submittedName>
</protein>
<gene>
    <name evidence="1" type="ORF">D7X32_32015</name>
</gene>
<evidence type="ECO:0000313" key="1">
    <source>
        <dbReference type="EMBL" id="RKG97662.1"/>
    </source>
</evidence>
<sequence>MVAQAAMEGRGGARVRAGLVKSPAKPLEALGTRCVKHEFSQSGGCSGISEALQRQGQRVLEVPGRLLQEREACLRRW</sequence>
<dbReference type="EMBL" id="RAWE01000168">
    <property type="protein sequence ID" value="RKG97662.1"/>
    <property type="molecule type" value="Genomic_DNA"/>
</dbReference>
<proteinExistence type="predicted"/>
<dbReference type="Proteomes" id="UP000268313">
    <property type="component" value="Unassembled WGS sequence"/>
</dbReference>
<accession>A0A3A8JPC8</accession>
<dbReference type="AlphaFoldDB" id="A0A3A8JPC8"/>
<comment type="caution">
    <text evidence="1">The sequence shown here is derived from an EMBL/GenBank/DDBJ whole genome shotgun (WGS) entry which is preliminary data.</text>
</comment>